<feature type="transmembrane region" description="Helical" evidence="6">
    <location>
        <begin position="232"/>
        <end position="250"/>
    </location>
</feature>
<evidence type="ECO:0000256" key="2">
    <source>
        <dbReference type="ARBA" id="ARBA00008333"/>
    </source>
</evidence>
<keyword evidence="7" id="KW-0614">Plasmid</keyword>
<dbReference type="EMBL" id="CP043499">
    <property type="protein sequence ID" value="QFY62716.1"/>
    <property type="molecule type" value="Genomic_DNA"/>
</dbReference>
<dbReference type="KEGG" id="rgr:FZ934_20270"/>
<dbReference type="GO" id="GO:0033573">
    <property type="term" value="C:high-affinity iron permease complex"/>
    <property type="evidence" value="ECO:0007669"/>
    <property type="project" value="InterPro"/>
</dbReference>
<keyword evidence="8" id="KW-1185">Reference proteome</keyword>
<organism evidence="7 8">
    <name type="scientific">Rhizobium grahamii</name>
    <dbReference type="NCBI Taxonomy" id="1120045"/>
    <lineage>
        <taxon>Bacteria</taxon>
        <taxon>Pseudomonadati</taxon>
        <taxon>Pseudomonadota</taxon>
        <taxon>Alphaproteobacteria</taxon>
        <taxon>Hyphomicrobiales</taxon>
        <taxon>Rhizobiaceae</taxon>
        <taxon>Rhizobium/Agrobacterium group</taxon>
        <taxon>Rhizobium</taxon>
    </lineage>
</organism>
<comment type="subcellular location">
    <subcellularLocation>
        <location evidence="1">Membrane</location>
        <topology evidence="1">Multi-pass membrane protein</topology>
    </subcellularLocation>
</comment>
<feature type="transmembrane region" description="Helical" evidence="6">
    <location>
        <begin position="48"/>
        <end position="68"/>
    </location>
</feature>
<dbReference type="PANTHER" id="PTHR31632:SF2">
    <property type="entry name" value="PLASMA MEMBRANE IRON PERMEASE"/>
    <property type="match status" value="1"/>
</dbReference>
<dbReference type="Pfam" id="PF03239">
    <property type="entry name" value="FTR1"/>
    <property type="match status" value="1"/>
</dbReference>
<evidence type="ECO:0000256" key="5">
    <source>
        <dbReference type="ARBA" id="ARBA00023136"/>
    </source>
</evidence>
<evidence type="ECO:0000313" key="8">
    <source>
        <dbReference type="Proteomes" id="UP000326881"/>
    </source>
</evidence>
<evidence type="ECO:0000256" key="3">
    <source>
        <dbReference type="ARBA" id="ARBA00022692"/>
    </source>
</evidence>
<feature type="transmembrane region" description="Helical" evidence="6">
    <location>
        <begin position="192"/>
        <end position="212"/>
    </location>
</feature>
<keyword evidence="5 6" id="KW-0472">Membrane</keyword>
<reference evidence="7 8" key="1">
    <citation type="submission" date="2019-08" db="EMBL/GenBank/DDBJ databases">
        <title>Prosopis cineraria nodule microbiome.</title>
        <authorList>
            <person name="Ali R."/>
            <person name="Chaluvadi S.R."/>
            <person name="Wang X."/>
        </authorList>
    </citation>
    <scope>NUCLEOTIDE SEQUENCE [LARGE SCALE GENOMIC DNA]</scope>
    <source>
        <strain evidence="7 8">BG7</strain>
        <plasmid evidence="7 8">unnamed</plasmid>
    </source>
</reference>
<accession>A0A5Q0CA02</accession>
<evidence type="ECO:0000256" key="4">
    <source>
        <dbReference type="ARBA" id="ARBA00022989"/>
    </source>
</evidence>
<feature type="transmembrane region" description="Helical" evidence="6">
    <location>
        <begin position="157"/>
        <end position="180"/>
    </location>
</feature>
<dbReference type="AlphaFoldDB" id="A0A5Q0CA02"/>
<dbReference type="PANTHER" id="PTHR31632">
    <property type="entry name" value="IRON TRANSPORTER FTH1"/>
    <property type="match status" value="1"/>
</dbReference>
<dbReference type="InterPro" id="IPR004923">
    <property type="entry name" value="FTR1/Fip1/EfeU"/>
</dbReference>
<dbReference type="Proteomes" id="UP000326881">
    <property type="component" value="Plasmid unnamed"/>
</dbReference>
<comment type="similarity">
    <text evidence="2">Belongs to the oxidase-dependent Fe transporter (OFeT) (TC 9.A.10.1) family.</text>
</comment>
<keyword evidence="3 6" id="KW-0812">Transmembrane</keyword>
<feature type="transmembrane region" description="Helical" evidence="6">
    <location>
        <begin position="257"/>
        <end position="275"/>
    </location>
</feature>
<gene>
    <name evidence="7" type="ORF">FZ934_20270</name>
</gene>
<name>A0A5Q0CA02_9HYPH</name>
<dbReference type="GO" id="GO:0015093">
    <property type="term" value="F:ferrous iron transmembrane transporter activity"/>
    <property type="evidence" value="ECO:0007669"/>
    <property type="project" value="TreeGrafter"/>
</dbReference>
<dbReference type="RefSeq" id="WP_153272703.1">
    <property type="nucleotide sequence ID" value="NZ_CP043499.1"/>
</dbReference>
<evidence type="ECO:0000256" key="6">
    <source>
        <dbReference type="SAM" id="Phobius"/>
    </source>
</evidence>
<dbReference type="OrthoDB" id="7260758at2"/>
<sequence>MTSQTLLESFRIATVVWRESFEALLVIAILQAWTVHESVETRRRAARSIAGGAAVGMLTAVGLAFLMGEASDFLDGDREEVLQLILAATASALMLRMVIWMRSSARHASSDMKSRAAGLGKTGNWAALGLLAALAVAREGAETVVFLFGMLSGSDLGSAGVVAGSGTLGLGAALMTLVAFRSGASSFSKKAVLTFSQILLLALGSGLLMAALDKAVSLDFISTMTSPLWDTSWFLDDATGPGAFISGLIGYRARPELLPLLALGGYWTTALLAYASPLANKALA</sequence>
<protein>
    <submittedName>
        <fullName evidence="7">Iron permease</fullName>
    </submittedName>
</protein>
<geneLocation type="plasmid" evidence="7 8">
    <name>unnamed</name>
</geneLocation>
<keyword evidence="4 6" id="KW-1133">Transmembrane helix</keyword>
<evidence type="ECO:0000256" key="1">
    <source>
        <dbReference type="ARBA" id="ARBA00004141"/>
    </source>
</evidence>
<proteinExistence type="inferred from homology"/>
<evidence type="ECO:0000313" key="7">
    <source>
        <dbReference type="EMBL" id="QFY62716.1"/>
    </source>
</evidence>
<feature type="transmembrane region" description="Helical" evidence="6">
    <location>
        <begin position="119"/>
        <end position="137"/>
    </location>
</feature>
<feature type="transmembrane region" description="Helical" evidence="6">
    <location>
        <begin position="80"/>
        <end position="99"/>
    </location>
</feature>